<dbReference type="Gene3D" id="1.10.287.810">
    <property type="entry name" value="Mitochondrial import inner membrane translocase subunit tim13 like domains"/>
    <property type="match status" value="1"/>
</dbReference>
<evidence type="ECO:0000256" key="2">
    <source>
        <dbReference type="ARBA" id="ARBA00006720"/>
    </source>
</evidence>
<keyword evidence="6" id="KW-0862">Zinc</keyword>
<dbReference type="InterPro" id="IPR004217">
    <property type="entry name" value="Tim10-like"/>
</dbReference>
<keyword evidence="10" id="KW-0472">Membrane</keyword>
<comment type="subcellular location">
    <subcellularLocation>
        <location evidence="1 12">Mitochondrion inner membrane</location>
        <topology evidence="1 12">Peripheral membrane protein</topology>
        <orientation evidence="1 12">Intermembrane side</orientation>
    </subcellularLocation>
</comment>
<proteinExistence type="inferred from homology"/>
<dbReference type="PANTHER" id="PTHR11038:SF16">
    <property type="entry name" value="MITOCHONDRIAL IMPORT INNER MEMBRANE TRANSLOCASE SUBUNIT TIM10"/>
    <property type="match status" value="1"/>
</dbReference>
<evidence type="ECO:0000256" key="4">
    <source>
        <dbReference type="ARBA" id="ARBA00022723"/>
    </source>
</evidence>
<dbReference type="SUPFAM" id="SSF144122">
    <property type="entry name" value="Tim10-like"/>
    <property type="match status" value="1"/>
</dbReference>
<evidence type="ECO:0000313" key="15">
    <source>
        <dbReference type="Proteomes" id="UP000398389"/>
    </source>
</evidence>
<dbReference type="RefSeq" id="XP_031852378.1">
    <property type="nucleotide sequence ID" value="XM_031996487.1"/>
</dbReference>
<evidence type="ECO:0000256" key="8">
    <source>
        <dbReference type="ARBA" id="ARBA00023010"/>
    </source>
</evidence>
<dbReference type="Proteomes" id="UP000398389">
    <property type="component" value="Unassembled WGS sequence"/>
</dbReference>
<keyword evidence="12" id="KW-0143">Chaperone</keyword>
<sequence length="136" mass="15252">MGSSIKQTDKPTAPEEFKTNSWWKIYLGHICKMSLFNMGYNSLEVNEARLLMAELELQNMTSLFNGSKCIQPRYGEGELSKGESVCIDRCVAKFVKSNTLISEYMRESGNGPETLSSFRATASRAGVSYMEPDNNQ</sequence>
<gene>
    <name evidence="14" type="ORF">SAPINGB_P001767</name>
</gene>
<name>A0A5E8BCJ3_9ASCO</name>
<evidence type="ECO:0000313" key="14">
    <source>
        <dbReference type="EMBL" id="VVT48414.1"/>
    </source>
</evidence>
<keyword evidence="3 12" id="KW-0813">Transport</keyword>
<evidence type="ECO:0000256" key="9">
    <source>
        <dbReference type="ARBA" id="ARBA00023128"/>
    </source>
</evidence>
<dbReference type="GO" id="GO:0046872">
    <property type="term" value="F:metal ion binding"/>
    <property type="evidence" value="ECO:0007669"/>
    <property type="project" value="UniProtKB-KW"/>
</dbReference>
<evidence type="ECO:0000256" key="1">
    <source>
        <dbReference type="ARBA" id="ARBA00004137"/>
    </source>
</evidence>
<dbReference type="OrthoDB" id="274922at2759"/>
<dbReference type="PANTHER" id="PTHR11038">
    <property type="entry name" value="MITOCHONDRIAL IMPORT INNER MEMBRANE TRANSLOCASE SUBUNIT TIM10"/>
    <property type="match status" value="1"/>
</dbReference>
<keyword evidence="5 12" id="KW-0999">Mitochondrion inner membrane</keyword>
<keyword evidence="11 12" id="KW-1015">Disulfide bond</keyword>
<protein>
    <recommendedName>
        <fullName evidence="12">Mitochondrial import inner membrane translocase subunit</fullName>
    </recommendedName>
</protein>
<evidence type="ECO:0000256" key="12">
    <source>
        <dbReference type="RuleBase" id="RU367043"/>
    </source>
</evidence>
<keyword evidence="15" id="KW-1185">Reference proteome</keyword>
<evidence type="ECO:0000259" key="13">
    <source>
        <dbReference type="Pfam" id="PF02953"/>
    </source>
</evidence>
<evidence type="ECO:0000256" key="5">
    <source>
        <dbReference type="ARBA" id="ARBA00022792"/>
    </source>
</evidence>
<evidence type="ECO:0000256" key="7">
    <source>
        <dbReference type="ARBA" id="ARBA00022927"/>
    </source>
</evidence>
<dbReference type="Pfam" id="PF02953">
    <property type="entry name" value="zf-Tim10_DDP"/>
    <property type="match status" value="1"/>
</dbReference>
<organism evidence="14 15">
    <name type="scientific">Magnusiomyces paraingens</name>
    <dbReference type="NCBI Taxonomy" id="2606893"/>
    <lineage>
        <taxon>Eukaryota</taxon>
        <taxon>Fungi</taxon>
        <taxon>Dikarya</taxon>
        <taxon>Ascomycota</taxon>
        <taxon>Saccharomycotina</taxon>
        <taxon>Dipodascomycetes</taxon>
        <taxon>Dipodascales</taxon>
        <taxon>Dipodascaceae</taxon>
        <taxon>Magnusiomyces</taxon>
    </lineage>
</organism>
<comment type="function">
    <text evidence="12">Mitochondrial intermembrane chaperone that participates in the import and insertion of some multi-pass transmembrane proteins into the mitochondrial inner membrane. Also required for the transfer of beta-barrel precursors from the TOM complex to the sorting and assembly machinery (SAM complex) of the outer membrane. Acts as a chaperone-like protein that protects the hydrophobic precursors from aggregation and guide them through the mitochondrial intermembrane space.</text>
</comment>
<evidence type="ECO:0000256" key="10">
    <source>
        <dbReference type="ARBA" id="ARBA00023136"/>
    </source>
</evidence>
<dbReference type="GO" id="GO:0005743">
    <property type="term" value="C:mitochondrial inner membrane"/>
    <property type="evidence" value="ECO:0007669"/>
    <property type="project" value="UniProtKB-SubCell"/>
</dbReference>
<evidence type="ECO:0000256" key="6">
    <source>
        <dbReference type="ARBA" id="ARBA00022833"/>
    </source>
</evidence>
<dbReference type="InterPro" id="IPR035427">
    <property type="entry name" value="Tim10-like_dom_sf"/>
</dbReference>
<dbReference type="GeneID" id="43580587"/>
<keyword evidence="8 12" id="KW-0811">Translocation</keyword>
<keyword evidence="4" id="KW-0479">Metal-binding</keyword>
<feature type="domain" description="Tim10-like" evidence="13">
    <location>
        <begin position="51"/>
        <end position="106"/>
    </location>
</feature>
<keyword evidence="9 12" id="KW-0496">Mitochondrion</keyword>
<dbReference type="EMBL" id="CABVLU010000002">
    <property type="protein sequence ID" value="VVT48414.1"/>
    <property type="molecule type" value="Genomic_DNA"/>
</dbReference>
<reference evidence="14 15" key="1">
    <citation type="submission" date="2019-09" db="EMBL/GenBank/DDBJ databases">
        <authorList>
            <person name="Brejova B."/>
        </authorList>
    </citation>
    <scope>NUCLEOTIDE SEQUENCE [LARGE SCALE GENOMIC DNA]</scope>
</reference>
<dbReference type="AlphaFoldDB" id="A0A5E8BCJ3"/>
<comment type="subunit">
    <text evidence="12">Heterohexamer.</text>
</comment>
<comment type="similarity">
    <text evidence="2 12">Belongs to the small Tim family.</text>
</comment>
<accession>A0A5E8BCJ3</accession>
<evidence type="ECO:0000256" key="3">
    <source>
        <dbReference type="ARBA" id="ARBA00022448"/>
    </source>
</evidence>
<dbReference type="GO" id="GO:0045039">
    <property type="term" value="P:protein insertion into mitochondrial inner membrane"/>
    <property type="evidence" value="ECO:0007669"/>
    <property type="project" value="TreeGrafter"/>
</dbReference>
<comment type="domain">
    <text evidence="12">The twin CX3C motif contains 4 conserved Cys residues that form 2 disulfide bonds in the mitochondrial intermembrane space.</text>
</comment>
<keyword evidence="7 12" id="KW-0653">Protein transport</keyword>
<dbReference type="GO" id="GO:0015031">
    <property type="term" value="P:protein transport"/>
    <property type="evidence" value="ECO:0007669"/>
    <property type="project" value="UniProtKB-KW"/>
</dbReference>
<evidence type="ECO:0000256" key="11">
    <source>
        <dbReference type="ARBA" id="ARBA00023157"/>
    </source>
</evidence>